<keyword evidence="4" id="KW-0963">Cytoplasm</keyword>
<evidence type="ECO:0000313" key="14">
    <source>
        <dbReference type="Proteomes" id="UP000444721"/>
    </source>
</evidence>
<dbReference type="OMA" id="CGGSTIR"/>
<dbReference type="InterPro" id="IPR027409">
    <property type="entry name" value="GroEL-like_apical_dom_sf"/>
</dbReference>
<dbReference type="FunFam" id="1.10.560.10:FF:000085">
    <property type="entry name" value="T-complex protein 1 subunit gamma"/>
    <property type="match status" value="1"/>
</dbReference>
<evidence type="ECO:0000256" key="11">
    <source>
        <dbReference type="RuleBase" id="RU004187"/>
    </source>
</evidence>
<name>A0A6A5C7S4_NAEFO</name>
<dbReference type="GO" id="GO:0140662">
    <property type="term" value="F:ATP-dependent protein folding chaperone"/>
    <property type="evidence" value="ECO:0007669"/>
    <property type="project" value="InterPro"/>
</dbReference>
<dbReference type="PROSITE" id="PS00995">
    <property type="entry name" value="TCP1_3"/>
    <property type="match status" value="1"/>
</dbReference>
<dbReference type="VEuPathDB" id="AmoebaDB:NfTy_006230"/>
<dbReference type="Gene3D" id="1.10.560.10">
    <property type="entry name" value="GroEL-like equatorial domain"/>
    <property type="match status" value="1"/>
</dbReference>
<dbReference type="NCBIfam" id="NF041083">
    <property type="entry name" value="thermosome_beta"/>
    <property type="match status" value="1"/>
</dbReference>
<dbReference type="Gene3D" id="3.50.7.10">
    <property type="entry name" value="GroEL"/>
    <property type="match status" value="1"/>
</dbReference>
<evidence type="ECO:0000256" key="10">
    <source>
        <dbReference type="ARBA" id="ARBA00025467"/>
    </source>
</evidence>
<keyword evidence="8" id="KW-0346">Stress response</keyword>
<evidence type="ECO:0000256" key="2">
    <source>
        <dbReference type="ARBA" id="ARBA00008020"/>
    </source>
</evidence>
<evidence type="ECO:0000256" key="3">
    <source>
        <dbReference type="ARBA" id="ARBA00017187"/>
    </source>
</evidence>
<evidence type="ECO:0000256" key="12">
    <source>
        <dbReference type="RuleBase" id="RU004191"/>
    </source>
</evidence>
<evidence type="ECO:0000256" key="7">
    <source>
        <dbReference type="ARBA" id="ARBA00022946"/>
    </source>
</evidence>
<keyword evidence="7" id="KW-0809">Transit peptide</keyword>
<dbReference type="InterPro" id="IPR017998">
    <property type="entry name" value="Chaperone_TCP-1"/>
</dbReference>
<dbReference type="CDD" id="cd03337">
    <property type="entry name" value="TCP1_gamma"/>
    <property type="match status" value="1"/>
</dbReference>
<dbReference type="SUPFAM" id="SSF48592">
    <property type="entry name" value="GroEL equatorial domain-like"/>
    <property type="match status" value="1"/>
</dbReference>
<dbReference type="FunFam" id="3.50.7.10:FF:000005">
    <property type="entry name" value="T-complex protein 1 subunit gamma"/>
    <property type="match status" value="1"/>
</dbReference>
<dbReference type="Gene3D" id="3.30.260.10">
    <property type="entry name" value="TCP-1-like chaperonin intermediate domain"/>
    <property type="match status" value="1"/>
</dbReference>
<organism evidence="13 14">
    <name type="scientific">Naegleria fowleri</name>
    <name type="common">Brain eating amoeba</name>
    <dbReference type="NCBI Taxonomy" id="5763"/>
    <lineage>
        <taxon>Eukaryota</taxon>
        <taxon>Discoba</taxon>
        <taxon>Heterolobosea</taxon>
        <taxon>Tetramitia</taxon>
        <taxon>Eutetramitia</taxon>
        <taxon>Vahlkampfiidae</taxon>
        <taxon>Naegleria</taxon>
    </lineage>
</organism>
<evidence type="ECO:0000256" key="6">
    <source>
        <dbReference type="ARBA" id="ARBA00022840"/>
    </source>
</evidence>
<comment type="subcellular location">
    <subcellularLocation>
        <location evidence="1">Cytoplasm</location>
    </subcellularLocation>
</comment>
<dbReference type="EMBL" id="VFQX01000004">
    <property type="protein sequence ID" value="KAF0983816.1"/>
    <property type="molecule type" value="Genomic_DNA"/>
</dbReference>
<dbReference type="InterPro" id="IPR012719">
    <property type="entry name" value="Chap_CCT_gamma"/>
</dbReference>
<evidence type="ECO:0000313" key="13">
    <source>
        <dbReference type="EMBL" id="KAF0983816.1"/>
    </source>
</evidence>
<dbReference type="GO" id="GO:0051082">
    <property type="term" value="F:unfolded protein binding"/>
    <property type="evidence" value="ECO:0007669"/>
    <property type="project" value="InterPro"/>
</dbReference>
<comment type="function">
    <text evidence="10">Implicated in mitochondrial protein import and macromolecular assembly. May facilitate the correct folding of imported proteins. May also prevent misfolding and promote the refolding and proper assembly of unfolded polypeptides generated under stress conditions in the mitochondrial matrix.</text>
</comment>
<keyword evidence="14" id="KW-1185">Reference proteome</keyword>
<keyword evidence="5 11" id="KW-0547">Nucleotide-binding</keyword>
<dbReference type="InterPro" id="IPR002423">
    <property type="entry name" value="Cpn60/GroEL/TCP-1"/>
</dbReference>
<evidence type="ECO:0000256" key="4">
    <source>
        <dbReference type="ARBA" id="ARBA00022490"/>
    </source>
</evidence>
<comment type="similarity">
    <text evidence="2 11">Belongs to the TCP-1 chaperonin family.</text>
</comment>
<dbReference type="SUPFAM" id="SSF52029">
    <property type="entry name" value="GroEL apical domain-like"/>
    <property type="match status" value="1"/>
</dbReference>
<dbReference type="RefSeq" id="XP_044568529.1">
    <property type="nucleotide sequence ID" value="XM_044711508.1"/>
</dbReference>
<evidence type="ECO:0000256" key="9">
    <source>
        <dbReference type="ARBA" id="ARBA00023186"/>
    </source>
</evidence>
<gene>
    <name evidence="13" type="ORF">FDP41_007731</name>
</gene>
<dbReference type="PROSITE" id="PS00750">
    <property type="entry name" value="TCP1_1"/>
    <property type="match status" value="1"/>
</dbReference>
<dbReference type="Proteomes" id="UP000444721">
    <property type="component" value="Unassembled WGS sequence"/>
</dbReference>
<dbReference type="Pfam" id="PF00118">
    <property type="entry name" value="Cpn60_TCP1"/>
    <property type="match status" value="1"/>
</dbReference>
<reference evidence="13 14" key="1">
    <citation type="journal article" date="2019" name="Sci. Rep.">
        <title>Nanopore sequencing improves the draft genome of the human pathogenic amoeba Naegleria fowleri.</title>
        <authorList>
            <person name="Liechti N."/>
            <person name="Schurch N."/>
            <person name="Bruggmann R."/>
            <person name="Wittwer M."/>
        </authorList>
    </citation>
    <scope>NUCLEOTIDE SEQUENCE [LARGE SCALE GENOMIC DNA]</scope>
    <source>
        <strain evidence="13 14">ATCC 30894</strain>
    </source>
</reference>
<dbReference type="VEuPathDB" id="AmoebaDB:NF0016970"/>
<dbReference type="FunFam" id="1.10.560.10:FF:000017">
    <property type="entry name" value="T-complex protein 1 subunit eta"/>
    <property type="match status" value="1"/>
</dbReference>
<dbReference type="PANTHER" id="PTHR11353">
    <property type="entry name" value="CHAPERONIN"/>
    <property type="match status" value="1"/>
</dbReference>
<evidence type="ECO:0000256" key="5">
    <source>
        <dbReference type="ARBA" id="ARBA00022741"/>
    </source>
</evidence>
<dbReference type="InterPro" id="IPR002194">
    <property type="entry name" value="Chaperonin_TCP-1_CS"/>
</dbReference>
<dbReference type="AlphaFoldDB" id="A0A6A5C7S4"/>
<dbReference type="InterPro" id="IPR053374">
    <property type="entry name" value="TCP-1_chaperonin"/>
</dbReference>
<dbReference type="VEuPathDB" id="AmoebaDB:FDP41_007731"/>
<evidence type="ECO:0000256" key="8">
    <source>
        <dbReference type="ARBA" id="ARBA00023016"/>
    </source>
</evidence>
<dbReference type="InterPro" id="IPR027410">
    <property type="entry name" value="TCP-1-like_intermed_sf"/>
</dbReference>
<dbReference type="NCBIfam" id="NF041082">
    <property type="entry name" value="thermosome_alpha"/>
    <property type="match status" value="1"/>
</dbReference>
<dbReference type="GO" id="GO:0005524">
    <property type="term" value="F:ATP binding"/>
    <property type="evidence" value="ECO:0007669"/>
    <property type="project" value="UniProtKB-KW"/>
</dbReference>
<comment type="caution">
    <text evidence="13">The sequence shown here is derived from an EMBL/GenBank/DDBJ whole genome shotgun (WGS) entry which is preliminary data.</text>
</comment>
<proteinExistence type="inferred from homology"/>
<dbReference type="OrthoDB" id="10248520at2759"/>
<sequence>MFAQARPQIFVLKGNSKREQGSKAQLANIQAAKAIASIVRTTLGPKAMLKMILDQMGTVQLTSDGNAILRECDVTHPAAKSMIELSRTQDEEVGDGTTSVIILAGEILTVAEPLLERKIHPTRIVKGFLKALEDAVNFISEKMSRTIDTNNYEQVAEIVNTSIGTKFTHRYSDLMCKLAIDAVRTVAIDLENGKKDIDVKRYARIEKIPGGLLSESRVLSGVMINKDILHPKMRRRIENPRILLLDCPLEYKKGESETNVVLEKEEDFETLLKMEDEWIKKTCGDIIKFKPDLVITEKGCSDLAQYYLLKHNISALRRVRKTDNNRIARATGATIVSRTSEIRESDIGTGAGLFEVRKIGDEYFSFIENCKDPKACTILLRGGSKDILNEIERNLEDALHVVKNIFIDPRIVPGGGAVEMSVSQHLMQKSKSIKGIEQLPYQAVASALEVIPRTLAENCGANTIRLITELRAKHANEQNLTLGIDGQKGVIADTAELKIWEPYEVKVQTIKTAVEAACLILRIDDVLSSLKPKEKK</sequence>
<protein>
    <recommendedName>
        <fullName evidence="3 12">T-complex protein 1 subunit gamma</fullName>
    </recommendedName>
</protein>
<accession>A0A6A5C7S4</accession>
<dbReference type="GeneID" id="68114949"/>
<dbReference type="GO" id="GO:0005832">
    <property type="term" value="C:chaperonin-containing T-complex"/>
    <property type="evidence" value="ECO:0007669"/>
    <property type="project" value="UniProtKB-ARBA"/>
</dbReference>
<keyword evidence="9 11" id="KW-0143">Chaperone</keyword>
<evidence type="ECO:0000256" key="1">
    <source>
        <dbReference type="ARBA" id="ARBA00004496"/>
    </source>
</evidence>
<dbReference type="PRINTS" id="PR00304">
    <property type="entry name" value="TCOMPLEXTCP1"/>
</dbReference>
<dbReference type="InterPro" id="IPR054827">
    <property type="entry name" value="thermosome_alpha"/>
</dbReference>
<dbReference type="SUPFAM" id="SSF54849">
    <property type="entry name" value="GroEL-intermediate domain like"/>
    <property type="match status" value="1"/>
</dbReference>
<keyword evidence="6 11" id="KW-0067">ATP-binding</keyword>
<dbReference type="NCBIfam" id="TIGR02344">
    <property type="entry name" value="chap_CCT_gamma"/>
    <property type="match status" value="1"/>
</dbReference>
<dbReference type="InterPro" id="IPR027413">
    <property type="entry name" value="GROEL-like_equatorial_sf"/>
</dbReference>
<dbReference type="GO" id="GO:0016887">
    <property type="term" value="F:ATP hydrolysis activity"/>
    <property type="evidence" value="ECO:0007669"/>
    <property type="project" value="InterPro"/>
</dbReference>